<name>A0AB38Z3M7_9CAUD</name>
<dbReference type="Pfam" id="PF13229">
    <property type="entry name" value="Beta_helix"/>
    <property type="match status" value="1"/>
</dbReference>
<keyword evidence="2" id="KW-0946">Virion</keyword>
<dbReference type="EMBL" id="OR472445">
    <property type="protein sequence ID" value="WNV45552.1"/>
    <property type="molecule type" value="Genomic_DNA"/>
</dbReference>
<evidence type="ECO:0000256" key="1">
    <source>
        <dbReference type="ARBA" id="ARBA00004328"/>
    </source>
</evidence>
<accession>A0AB38Z3M7</accession>
<gene>
    <name evidence="4" type="ORF">FVZTVLPZ_CDS0055</name>
</gene>
<sequence>MLQSVKISELPSVDTLTEDDLIVIDQPDDTKKATLFQVLNHLEDSVQQSTLAVLAQPTGAGKSGLLQGGTVQDGINYVTPEMFGPTGQGNENEDTAAIAWAISQSPKQIKLDGAKTYQITANAIVHTGPVFVDAGDAKIVCDGIAIDVIDGAGSVWKGGNLLSKTTPWTVVYDEDFNIVESGNLGYGRMPYQDDTNVDSSHYYQQICCSLVFRSSTSGVLDGLTVSGVRGSYAAVVAAGFKNTDFSDCKIRGGALAGGIMVLNDCQLPITAGFGWNAGSSYIYGNPFKWGRGANHKFMQCDLFESRQMGLFVTGSDYVHIVDVNTYDNAESGVQTGQYSAAYPEESIICKHVIQHGCKTWGNYYDGFDHATVTSGANGPYFDKYLNMSGCESFKNRATGMVVQGNNLAIGWNNFHDNGTSGISLRDSSVVDVSHNQLRNNGILAGGYQLVAVGSDMNIAKNGMQFDDSLTDAHLVNISVGKQTQKNFGVIALDIPFTTYSSPDVVLGNGVELGGSMKLSSGDSVSYSGVRSTSFIPQPKAGNTEAKSIPSEGGAVAAWKHPYSGAYMRMYADDLSGLTNGPMVMSYNWGRNTGNPNGYADNSGLGGTKVAFYPTSIRFSIRSAVSFSDAGGMTMGAGTFRPNADNTTTCGESGYRFTASYAIKRMYTSTVGDFYGSGSPEGVITASVGSTYRRTDGGANTSFYVKETGSGNTGWVAK</sequence>
<dbReference type="InterPro" id="IPR012334">
    <property type="entry name" value="Pectin_lyas_fold"/>
</dbReference>
<dbReference type="GO" id="GO:0051701">
    <property type="term" value="P:biological process involved in interaction with host"/>
    <property type="evidence" value="ECO:0007669"/>
    <property type="project" value="UniProtKB-ARBA"/>
</dbReference>
<reference evidence="4" key="1">
    <citation type="submission" date="2023-08" db="EMBL/GenBank/DDBJ databases">
        <authorList>
            <person name="Rotman E.R."/>
            <person name="Mimee M."/>
        </authorList>
    </citation>
    <scope>NUCLEOTIDE SEQUENCE</scope>
</reference>
<comment type="subcellular location">
    <subcellularLocation>
        <location evidence="1">Virion</location>
    </subcellularLocation>
</comment>
<feature type="domain" description="Right handed beta helix" evidence="3">
    <location>
        <begin position="296"/>
        <end position="458"/>
    </location>
</feature>
<organism evidence="4">
    <name type="scientific">Klebsiella phage vB_KpnM_Iguana_ER37</name>
    <dbReference type="NCBI Taxonomy" id="3076781"/>
    <lineage>
        <taxon>Viruses</taxon>
        <taxon>Duplodnaviria</taxon>
        <taxon>Heunggongvirae</taxon>
        <taxon>Uroviricota</taxon>
        <taxon>Caudoviricetes</taxon>
    </lineage>
</organism>
<dbReference type="Gene3D" id="2.160.20.10">
    <property type="entry name" value="Single-stranded right-handed beta-helix, Pectin lyase-like"/>
    <property type="match status" value="1"/>
</dbReference>
<dbReference type="GO" id="GO:0044423">
    <property type="term" value="C:virion component"/>
    <property type="evidence" value="ECO:0007669"/>
    <property type="project" value="UniProtKB-KW"/>
</dbReference>
<dbReference type="InterPro" id="IPR039448">
    <property type="entry name" value="Beta_helix"/>
</dbReference>
<evidence type="ECO:0000313" key="4">
    <source>
        <dbReference type="EMBL" id="WNV45552.1"/>
    </source>
</evidence>
<evidence type="ECO:0000259" key="3">
    <source>
        <dbReference type="Pfam" id="PF13229"/>
    </source>
</evidence>
<dbReference type="GO" id="GO:0019058">
    <property type="term" value="P:viral life cycle"/>
    <property type="evidence" value="ECO:0007669"/>
    <property type="project" value="UniProtKB-ARBA"/>
</dbReference>
<evidence type="ECO:0000256" key="2">
    <source>
        <dbReference type="ARBA" id="ARBA00022844"/>
    </source>
</evidence>
<proteinExistence type="predicted"/>
<protein>
    <submittedName>
        <fullName evidence="4">Colanic acid degradation</fullName>
    </submittedName>
</protein>